<evidence type="ECO:0000313" key="10">
    <source>
        <dbReference type="Proteomes" id="UP000193900"/>
    </source>
</evidence>
<keyword evidence="4 8" id="KW-1003">Cell membrane</keyword>
<dbReference type="PANTHER" id="PTHR30269">
    <property type="entry name" value="TRANSMEMBRANE PROTEIN YFCA"/>
    <property type="match status" value="1"/>
</dbReference>
<sequence length="274" mass="28972">MTQRIPDAPVSASRYCPGMEVLTALMPLEYIVFAVAVTLLAGVVKGAVGFAMPLIMISGLGMVLEPRLAVAGIILPIVLSNGLQVLRSGLGNARDAIREYAVYIVIVCVMILVSAQFLTVIPTEVMFLVLGIPVTLLCAIQLAGLRIIIPPGGRRAASLVAGFLSGTLGGLAGTWGPTTVLYLVAVETPKARQIVVQGVIYGLGSVMLLLGHLQSGVLNRDTVWLSGLLIVPAILGMWAGFRLHDRIEQKAFRKVTLAVLMIAGLNLVRRGLMG</sequence>
<evidence type="ECO:0000256" key="5">
    <source>
        <dbReference type="ARBA" id="ARBA00022692"/>
    </source>
</evidence>
<feature type="transmembrane region" description="Helical" evidence="8">
    <location>
        <begin position="100"/>
        <end position="121"/>
    </location>
</feature>
<feature type="transmembrane region" description="Helical" evidence="8">
    <location>
        <begin position="191"/>
        <end position="210"/>
    </location>
</feature>
<dbReference type="InterPro" id="IPR002781">
    <property type="entry name" value="TM_pro_TauE-like"/>
</dbReference>
<dbReference type="Pfam" id="PF01925">
    <property type="entry name" value="TauE"/>
    <property type="match status" value="1"/>
</dbReference>
<dbReference type="AlphaFoldDB" id="A0A1Y5SPC3"/>
<organism evidence="9 10">
    <name type="scientific">Roseisalinus antarcticus</name>
    <dbReference type="NCBI Taxonomy" id="254357"/>
    <lineage>
        <taxon>Bacteria</taxon>
        <taxon>Pseudomonadati</taxon>
        <taxon>Pseudomonadota</taxon>
        <taxon>Alphaproteobacteria</taxon>
        <taxon>Rhodobacterales</taxon>
        <taxon>Roseobacteraceae</taxon>
        <taxon>Roseisalinus</taxon>
    </lineage>
</organism>
<evidence type="ECO:0000256" key="2">
    <source>
        <dbReference type="ARBA" id="ARBA00009142"/>
    </source>
</evidence>
<dbReference type="RefSeq" id="WP_306372481.1">
    <property type="nucleotide sequence ID" value="NZ_FWFZ01000007.1"/>
</dbReference>
<keyword evidence="3" id="KW-0813">Transport</keyword>
<dbReference type="EMBL" id="FWFZ01000007">
    <property type="protein sequence ID" value="SLN45308.1"/>
    <property type="molecule type" value="Genomic_DNA"/>
</dbReference>
<keyword evidence="10" id="KW-1185">Reference proteome</keyword>
<evidence type="ECO:0000256" key="1">
    <source>
        <dbReference type="ARBA" id="ARBA00004651"/>
    </source>
</evidence>
<evidence type="ECO:0000256" key="8">
    <source>
        <dbReference type="RuleBase" id="RU363041"/>
    </source>
</evidence>
<gene>
    <name evidence="9" type="ORF">ROA7023_01870</name>
</gene>
<dbReference type="GO" id="GO:0005886">
    <property type="term" value="C:plasma membrane"/>
    <property type="evidence" value="ECO:0007669"/>
    <property type="project" value="UniProtKB-SubCell"/>
</dbReference>
<evidence type="ECO:0000256" key="6">
    <source>
        <dbReference type="ARBA" id="ARBA00022989"/>
    </source>
</evidence>
<evidence type="ECO:0000256" key="3">
    <source>
        <dbReference type="ARBA" id="ARBA00022448"/>
    </source>
</evidence>
<reference evidence="9 10" key="1">
    <citation type="submission" date="2017-03" db="EMBL/GenBank/DDBJ databases">
        <authorList>
            <person name="Afonso C.L."/>
            <person name="Miller P.J."/>
            <person name="Scott M.A."/>
            <person name="Spackman E."/>
            <person name="Goraichik I."/>
            <person name="Dimitrov K.M."/>
            <person name="Suarez D.L."/>
            <person name="Swayne D.E."/>
        </authorList>
    </citation>
    <scope>NUCLEOTIDE SEQUENCE [LARGE SCALE GENOMIC DNA]</scope>
    <source>
        <strain evidence="9 10">CECT 7023</strain>
    </source>
</reference>
<feature type="transmembrane region" description="Helical" evidence="8">
    <location>
        <begin position="222"/>
        <end position="239"/>
    </location>
</feature>
<feature type="transmembrane region" description="Helical" evidence="8">
    <location>
        <begin position="251"/>
        <end position="268"/>
    </location>
</feature>
<keyword evidence="5 8" id="KW-0812">Transmembrane</keyword>
<evidence type="ECO:0000313" key="9">
    <source>
        <dbReference type="EMBL" id="SLN45308.1"/>
    </source>
</evidence>
<feature type="transmembrane region" description="Helical" evidence="8">
    <location>
        <begin position="50"/>
        <end position="79"/>
    </location>
</feature>
<feature type="transmembrane region" description="Helical" evidence="8">
    <location>
        <begin position="127"/>
        <end position="149"/>
    </location>
</feature>
<dbReference type="Proteomes" id="UP000193900">
    <property type="component" value="Unassembled WGS sequence"/>
</dbReference>
<feature type="transmembrane region" description="Helical" evidence="8">
    <location>
        <begin position="21"/>
        <end position="44"/>
    </location>
</feature>
<feature type="transmembrane region" description="Helical" evidence="8">
    <location>
        <begin position="161"/>
        <end position="185"/>
    </location>
</feature>
<keyword evidence="7 8" id="KW-0472">Membrane</keyword>
<evidence type="ECO:0000256" key="4">
    <source>
        <dbReference type="ARBA" id="ARBA00022475"/>
    </source>
</evidence>
<dbReference type="PANTHER" id="PTHR30269:SF32">
    <property type="entry name" value="MEMBRANE TRANSPORTER PROTEIN-RELATED"/>
    <property type="match status" value="1"/>
</dbReference>
<evidence type="ECO:0000256" key="7">
    <source>
        <dbReference type="ARBA" id="ARBA00023136"/>
    </source>
</evidence>
<name>A0A1Y5SPC3_9RHOB</name>
<comment type="similarity">
    <text evidence="2 8">Belongs to the 4-toluene sulfonate uptake permease (TSUP) (TC 2.A.102) family.</text>
</comment>
<proteinExistence type="inferred from homology"/>
<comment type="subcellular location">
    <subcellularLocation>
        <location evidence="1 8">Cell membrane</location>
        <topology evidence="1 8">Multi-pass membrane protein</topology>
    </subcellularLocation>
</comment>
<protein>
    <recommendedName>
        <fullName evidence="8">Probable membrane transporter protein</fullName>
    </recommendedName>
</protein>
<keyword evidence="6 8" id="KW-1133">Transmembrane helix</keyword>
<accession>A0A1Y5SPC3</accession>
<dbReference type="InterPro" id="IPR052017">
    <property type="entry name" value="TSUP"/>
</dbReference>